<dbReference type="SUPFAM" id="SSF50104">
    <property type="entry name" value="Translation proteins SH3-like domain"/>
    <property type="match status" value="1"/>
</dbReference>
<gene>
    <name evidence="7 11" type="primary">rplB</name>
    <name evidence="11" type="ORF">HGG64_00375</name>
</gene>
<evidence type="ECO:0000256" key="8">
    <source>
        <dbReference type="SAM" id="MobiDB-lite"/>
    </source>
</evidence>
<dbReference type="InterPro" id="IPR008991">
    <property type="entry name" value="Translation_prot_SH3-like_sf"/>
</dbReference>
<dbReference type="SUPFAM" id="SSF50249">
    <property type="entry name" value="Nucleic acid-binding proteins"/>
    <property type="match status" value="1"/>
</dbReference>
<comment type="subunit">
    <text evidence="7">Part of the 50S ribosomal subunit. Forms a bridge to the 30S subunit in the 70S ribosome.</text>
</comment>
<evidence type="ECO:0000256" key="4">
    <source>
        <dbReference type="ARBA" id="ARBA00022980"/>
    </source>
</evidence>
<feature type="domain" description="Large ribosomal subunit protein uL2 C-terminal" evidence="9">
    <location>
        <begin position="125"/>
        <end position="256"/>
    </location>
</feature>
<sequence>MAIKKFKAYTNGRRNMSSLDYQANLTGHAPEKSLLVTLPSRSGRNNQGKITTRHHGGRLKRFYRIIDFKRNKDGIPGTVKTIEYDPNRSANISLVVYRDGEKRYILSPKGIKVGQTVISGEAVDIQVGNHMALKDMPEGTFVHNIELQPKQGGIVARSAGSSAQILGKDETGRYIILKLKSGEVRKFLGICRATIGEVGNEEHSLVNIGKAGRNRLRGIRPTVRGSAMNPNDHPHGGGEGHQPIGRKSPMTPWGKKALGVKTRATKKASNQFIIRRRKESK</sequence>
<evidence type="ECO:0000256" key="2">
    <source>
        <dbReference type="ARBA" id="ARBA00022730"/>
    </source>
</evidence>
<dbReference type="InterPro" id="IPR014722">
    <property type="entry name" value="Rib_uL2_dom2"/>
</dbReference>
<dbReference type="PIRSF" id="PIRSF002158">
    <property type="entry name" value="Ribosomal_L2"/>
    <property type="match status" value="1"/>
</dbReference>
<dbReference type="FunFam" id="4.10.950.10:FF:000001">
    <property type="entry name" value="50S ribosomal protein L2"/>
    <property type="match status" value="1"/>
</dbReference>
<dbReference type="InterPro" id="IPR022666">
    <property type="entry name" value="Ribosomal_uL2_RNA-bd_dom"/>
</dbReference>
<evidence type="ECO:0000256" key="3">
    <source>
        <dbReference type="ARBA" id="ARBA00022884"/>
    </source>
</evidence>
<evidence type="ECO:0000313" key="11">
    <source>
        <dbReference type="EMBL" id="QJG66180.1"/>
    </source>
</evidence>
<dbReference type="GO" id="GO:0016740">
    <property type="term" value="F:transferase activity"/>
    <property type="evidence" value="ECO:0007669"/>
    <property type="project" value="InterPro"/>
</dbReference>
<dbReference type="InterPro" id="IPR002171">
    <property type="entry name" value="Ribosomal_uL2"/>
</dbReference>
<comment type="similarity">
    <text evidence="1 7">Belongs to the universal ribosomal protein uL2 family.</text>
</comment>
<dbReference type="InterPro" id="IPR014726">
    <property type="entry name" value="Ribosomal_uL2_dom3"/>
</dbReference>
<evidence type="ECO:0000256" key="1">
    <source>
        <dbReference type="ARBA" id="ARBA00005636"/>
    </source>
</evidence>
<dbReference type="SMART" id="SM01383">
    <property type="entry name" value="Ribosomal_L2"/>
    <property type="match status" value="1"/>
</dbReference>
<dbReference type="SMART" id="SM01382">
    <property type="entry name" value="Ribosomal_L2_C"/>
    <property type="match status" value="1"/>
</dbReference>
<dbReference type="AlphaFoldDB" id="A0A858U156"/>
<evidence type="ECO:0000313" key="12">
    <source>
        <dbReference type="Proteomes" id="UP000501728"/>
    </source>
</evidence>
<dbReference type="EMBL" id="CP051480">
    <property type="protein sequence ID" value="QJG66180.1"/>
    <property type="molecule type" value="Genomic_DNA"/>
</dbReference>
<comment type="function">
    <text evidence="7">One of the primary rRNA binding proteins. Required for association of the 30S and 50S subunits to form the 70S ribosome, for tRNA binding and peptide bond formation. It has been suggested to have peptidyltransferase activity; this is somewhat controversial. Makes several contacts with the 16S rRNA in the 70S ribosome.</text>
</comment>
<dbReference type="GO" id="GO:0002181">
    <property type="term" value="P:cytoplasmic translation"/>
    <property type="evidence" value="ECO:0007669"/>
    <property type="project" value="TreeGrafter"/>
</dbReference>
<dbReference type="NCBIfam" id="TIGR01171">
    <property type="entry name" value="rplB_bact"/>
    <property type="match status" value="1"/>
</dbReference>
<dbReference type="InterPro" id="IPR012340">
    <property type="entry name" value="NA-bd_OB-fold"/>
</dbReference>
<dbReference type="InterPro" id="IPR005880">
    <property type="entry name" value="Ribosomal_uL2_bac/org-type"/>
</dbReference>
<keyword evidence="12" id="KW-1185">Reference proteome</keyword>
<dbReference type="FunFam" id="2.30.30.30:FF:000001">
    <property type="entry name" value="50S ribosomal protein L2"/>
    <property type="match status" value="1"/>
</dbReference>
<evidence type="ECO:0000256" key="7">
    <source>
        <dbReference type="HAMAP-Rule" id="MF_01320"/>
    </source>
</evidence>
<dbReference type="HAMAP" id="MF_01320_B">
    <property type="entry name" value="Ribosomal_uL2_B"/>
    <property type="match status" value="1"/>
</dbReference>
<dbReference type="Gene3D" id="4.10.950.10">
    <property type="entry name" value="Ribosomal protein L2, domain 3"/>
    <property type="match status" value="1"/>
</dbReference>
<dbReference type="Gene3D" id="2.40.50.140">
    <property type="entry name" value="Nucleic acid-binding proteins"/>
    <property type="match status" value="1"/>
</dbReference>
<feature type="domain" description="Large ribosomal subunit protein uL2 RNA-binding" evidence="10">
    <location>
        <begin position="43"/>
        <end position="119"/>
    </location>
</feature>
<evidence type="ECO:0000256" key="5">
    <source>
        <dbReference type="ARBA" id="ARBA00023274"/>
    </source>
</evidence>
<dbReference type="GO" id="GO:0015934">
    <property type="term" value="C:large ribosomal subunit"/>
    <property type="evidence" value="ECO:0007669"/>
    <property type="project" value="InterPro"/>
</dbReference>
<dbReference type="GO" id="GO:0019843">
    <property type="term" value="F:rRNA binding"/>
    <property type="evidence" value="ECO:0007669"/>
    <property type="project" value="UniProtKB-UniRule"/>
</dbReference>
<dbReference type="PROSITE" id="PS00467">
    <property type="entry name" value="RIBOSOMAL_L2"/>
    <property type="match status" value="1"/>
</dbReference>
<dbReference type="PANTHER" id="PTHR13691:SF5">
    <property type="entry name" value="LARGE RIBOSOMAL SUBUNIT PROTEIN UL2M"/>
    <property type="match status" value="1"/>
</dbReference>
<protein>
    <recommendedName>
        <fullName evidence="6 7">Large ribosomal subunit protein uL2</fullName>
    </recommendedName>
</protein>
<evidence type="ECO:0000259" key="10">
    <source>
        <dbReference type="SMART" id="SM01383"/>
    </source>
</evidence>
<accession>A0A858U156</accession>
<keyword evidence="3 7" id="KW-0694">RNA-binding</keyword>
<keyword evidence="2 7" id="KW-0699">rRNA-binding</keyword>
<name>A0A858U156_9MOLU</name>
<organism evidence="11 12">
    <name type="scientific">Mycoplasma phocoeninasale</name>
    <dbReference type="NCBI Taxonomy" id="2726117"/>
    <lineage>
        <taxon>Bacteria</taxon>
        <taxon>Bacillati</taxon>
        <taxon>Mycoplasmatota</taxon>
        <taxon>Mollicutes</taxon>
        <taxon>Mycoplasmataceae</taxon>
        <taxon>Mycoplasma</taxon>
    </lineage>
</organism>
<dbReference type="Proteomes" id="UP000501728">
    <property type="component" value="Chromosome"/>
</dbReference>
<reference evidence="11 12" key="1">
    <citation type="submission" date="2020-04" db="EMBL/GenBank/DDBJ databases">
        <title>Novel Mycoplasma species detected in Phocoena phocoena (harbor porpoise) from the USA.</title>
        <authorList>
            <person name="Volokhov D.V."/>
        </authorList>
    </citation>
    <scope>NUCLEOTIDE SEQUENCE [LARGE SCALE GENOMIC DNA]</scope>
    <source>
        <strain evidence="11 12">C264-NAS</strain>
    </source>
</reference>
<keyword evidence="4 7" id="KW-0689">Ribosomal protein</keyword>
<dbReference type="RefSeq" id="WP_169580004.1">
    <property type="nucleotide sequence ID" value="NZ_CP051480.1"/>
</dbReference>
<dbReference type="PANTHER" id="PTHR13691">
    <property type="entry name" value="RIBOSOMAL PROTEIN L2"/>
    <property type="match status" value="1"/>
</dbReference>
<dbReference type="Pfam" id="PF00181">
    <property type="entry name" value="Ribosomal_L2_N"/>
    <property type="match status" value="1"/>
</dbReference>
<dbReference type="GO" id="GO:0003735">
    <property type="term" value="F:structural constituent of ribosome"/>
    <property type="evidence" value="ECO:0007669"/>
    <property type="project" value="InterPro"/>
</dbReference>
<evidence type="ECO:0000259" key="9">
    <source>
        <dbReference type="SMART" id="SM01382"/>
    </source>
</evidence>
<dbReference type="Pfam" id="PF03947">
    <property type="entry name" value="Ribosomal_L2_C"/>
    <property type="match status" value="1"/>
</dbReference>
<keyword evidence="5 7" id="KW-0687">Ribonucleoprotein</keyword>
<evidence type="ECO:0000256" key="6">
    <source>
        <dbReference type="ARBA" id="ARBA00035242"/>
    </source>
</evidence>
<dbReference type="InterPro" id="IPR022669">
    <property type="entry name" value="Ribosomal_uL2_C"/>
</dbReference>
<feature type="region of interest" description="Disordered" evidence="8">
    <location>
        <begin position="224"/>
        <end position="281"/>
    </location>
</feature>
<dbReference type="FunFam" id="2.40.50.140:FF:000003">
    <property type="entry name" value="50S ribosomal protein L2"/>
    <property type="match status" value="1"/>
</dbReference>
<proteinExistence type="inferred from homology"/>
<dbReference type="Gene3D" id="2.30.30.30">
    <property type="match status" value="1"/>
</dbReference>
<dbReference type="KEGG" id="mphn:HGG64_00375"/>
<dbReference type="InterPro" id="IPR022671">
    <property type="entry name" value="Ribosomal_uL2_CS"/>
</dbReference>